<gene>
    <name evidence="1" type="ORF">TST_0221</name>
</gene>
<dbReference type="Gene3D" id="3.40.50.10610">
    <property type="entry name" value="ABC-type transport auxiliary lipoprotein component"/>
    <property type="match status" value="1"/>
</dbReference>
<dbReference type="KEGG" id="ttk:TST_0221"/>
<evidence type="ECO:0008006" key="3">
    <source>
        <dbReference type="Google" id="ProtNLM"/>
    </source>
</evidence>
<protein>
    <recommendedName>
        <fullName evidence="3">FlgD Ig-like domain-containing protein</fullName>
    </recommendedName>
</protein>
<dbReference type="Proteomes" id="UP000063234">
    <property type="component" value="Chromosome"/>
</dbReference>
<accession>A0A0S3QRS1</accession>
<proteinExistence type="predicted"/>
<evidence type="ECO:0000313" key="2">
    <source>
        <dbReference type="Proteomes" id="UP000063234"/>
    </source>
</evidence>
<evidence type="ECO:0000313" key="1">
    <source>
        <dbReference type="EMBL" id="BAT71030.1"/>
    </source>
</evidence>
<sequence length="485" mass="54602">MRRRLLGVAMVILLVLVRVSFAGRMALVPLSDISQGQSGINLLLTRILFDELEKRGFEVISEDKVFSFLVRHRIRWLGYIDRLSLLAMNREIGADLVLMGTVTQLGGPSESVGLILYLFKAEEGKLVWSKVAAYSKYDVNKLLGLSEVKDVKDLVPRVLNSLLSTLPNGVRRFTGELPVCEVKSGSIVPRYVKGGEEVTCFVKLKCVGEEPESVYLRFVGDGLVPMKKTGTGYVAKWKAPQKDGRYPVKVVMEWNHGSERSREFFLCSYWVDNQTPDFIIKTRKGTLIGDKMAFSHHIILVPKFSNPEVISRWSLRIVDDKGNVVVNEHKEGNPPRVIVWRGQRSDGGVLNEGNFTIVLKVWDRAGNEASDSKKVILKRVPPDVRIEAFKNGRGIEVNVEGGNGLPISYWRMGIRDKKGNLLKVEEGKSFPVKIEIPSTGDGELLCDMEVRDILGNRKVLKRYMVKVKTVEEQKNNSKGVWVENF</sequence>
<organism evidence="1 2">
    <name type="scientific">Thermosulfidibacter takaii (strain DSM 17441 / JCM 13301 / NBRC 103674 / ABI70S6)</name>
    <dbReference type="NCBI Taxonomy" id="1298851"/>
    <lineage>
        <taxon>Bacteria</taxon>
        <taxon>Pseudomonadati</taxon>
        <taxon>Thermosulfidibacterota</taxon>
        <taxon>Thermosulfidibacteria</taxon>
        <taxon>Thermosulfidibacterales</taxon>
        <taxon>Thermosulfidibacteraceae</taxon>
    </lineage>
</organism>
<dbReference type="EMBL" id="AP013035">
    <property type="protein sequence ID" value="BAT71030.1"/>
    <property type="molecule type" value="Genomic_DNA"/>
</dbReference>
<dbReference type="AlphaFoldDB" id="A0A0S3QRS1"/>
<reference evidence="2" key="1">
    <citation type="journal article" date="2018" name="Science">
        <title>A primordial and reversible TCA cycle in a facultatively chemolithoautotrophic thermophile.</title>
        <authorList>
            <person name="Nunoura T."/>
            <person name="Chikaraishi Y."/>
            <person name="Izaki R."/>
            <person name="Suwa T."/>
            <person name="Sato T."/>
            <person name="Harada T."/>
            <person name="Mori K."/>
            <person name="Kato Y."/>
            <person name="Miyazaki M."/>
            <person name="Shimamura S."/>
            <person name="Yanagawa K."/>
            <person name="Shuto A."/>
            <person name="Ohkouchi N."/>
            <person name="Fujita N."/>
            <person name="Takaki Y."/>
            <person name="Atomi H."/>
            <person name="Takai K."/>
        </authorList>
    </citation>
    <scope>NUCLEOTIDE SEQUENCE [LARGE SCALE GENOMIC DNA]</scope>
    <source>
        <strain evidence="2">DSM 17441 / JCM 13301 / NBRC 103674 / ABI70S6</strain>
    </source>
</reference>
<keyword evidence="2" id="KW-1185">Reference proteome</keyword>
<dbReference type="STRING" id="1298851.TST_0221"/>
<name>A0A0S3QRS1_THET7</name>